<feature type="transmembrane region" description="Helical" evidence="1">
    <location>
        <begin position="193"/>
        <end position="214"/>
    </location>
</feature>
<evidence type="ECO:0000256" key="1">
    <source>
        <dbReference type="SAM" id="Phobius"/>
    </source>
</evidence>
<keyword evidence="4" id="KW-1185">Reference proteome</keyword>
<feature type="transmembrane region" description="Helical" evidence="1">
    <location>
        <begin position="234"/>
        <end position="253"/>
    </location>
</feature>
<dbReference type="AlphaFoldDB" id="G7KZI0"/>
<dbReference type="PaxDb" id="3880-AES81665"/>
<accession>G7KZI0</accession>
<sequence length="255" mass="29069">MDSVLYIREEGNHKIKKNTHIVFDTCALKLRVVLEREKVSPKESEHAIFFIYSIDSLKCHVKYQPNSTTERIKVVDYEGLETDPGIRPPISNYHPDIQDEVRKAYLKIGRHQPPSNFVYPWSDHGGQRHLAFCLPCFLFKNVFKSGGDHFVGDGFGDWKNAQRLTNHATSNNSHVDCVHMGYALMNPNQSINATFLVLLLLVATASVECVFSAIKVVKSQLCNTMNDRWLNDRLVTFIERGVLLTIINVVILAHF</sequence>
<name>G7KZI0_MEDTR</name>
<dbReference type="PANTHER" id="PTHR45749:SF34">
    <property type="entry name" value="ZINC FINGER MYM-TYPE PROTEIN 1-LIKE"/>
    <property type="match status" value="1"/>
</dbReference>
<keyword evidence="1" id="KW-1133">Transmembrane helix</keyword>
<dbReference type="HOGENOM" id="CLU_1091386_0_0_1"/>
<reference evidence="2 4" key="2">
    <citation type="journal article" date="2014" name="BMC Genomics">
        <title>An improved genome release (version Mt4.0) for the model legume Medicago truncatula.</title>
        <authorList>
            <person name="Tang H."/>
            <person name="Krishnakumar V."/>
            <person name="Bidwell S."/>
            <person name="Rosen B."/>
            <person name="Chan A."/>
            <person name="Zhou S."/>
            <person name="Gentzbittel L."/>
            <person name="Childs K.L."/>
            <person name="Yandell M."/>
            <person name="Gundlach H."/>
            <person name="Mayer K.F."/>
            <person name="Schwartz D.C."/>
            <person name="Town C.D."/>
        </authorList>
    </citation>
    <scope>GENOME REANNOTATION</scope>
    <source>
        <strain evidence="3 4">cv. Jemalong A17</strain>
    </source>
</reference>
<keyword evidence="1" id="KW-0472">Membrane</keyword>
<keyword evidence="1 2" id="KW-0812">Transmembrane</keyword>
<reference evidence="2 4" key="1">
    <citation type="journal article" date="2011" name="Nature">
        <title>The Medicago genome provides insight into the evolution of rhizobial symbioses.</title>
        <authorList>
            <person name="Young N.D."/>
            <person name="Debelle F."/>
            <person name="Oldroyd G.E."/>
            <person name="Geurts R."/>
            <person name="Cannon S.B."/>
            <person name="Udvardi M.K."/>
            <person name="Benedito V.A."/>
            <person name="Mayer K.F."/>
            <person name="Gouzy J."/>
            <person name="Schoof H."/>
            <person name="Van de Peer Y."/>
            <person name="Proost S."/>
            <person name="Cook D.R."/>
            <person name="Meyers B.C."/>
            <person name="Spannagl M."/>
            <person name="Cheung F."/>
            <person name="De Mita S."/>
            <person name="Krishnakumar V."/>
            <person name="Gundlach H."/>
            <person name="Zhou S."/>
            <person name="Mudge J."/>
            <person name="Bharti A.K."/>
            <person name="Murray J.D."/>
            <person name="Naoumkina M.A."/>
            <person name="Rosen B."/>
            <person name="Silverstein K.A."/>
            <person name="Tang H."/>
            <person name="Rombauts S."/>
            <person name="Zhao P.X."/>
            <person name="Zhou P."/>
            <person name="Barbe V."/>
            <person name="Bardou P."/>
            <person name="Bechner M."/>
            <person name="Bellec A."/>
            <person name="Berger A."/>
            <person name="Berges H."/>
            <person name="Bidwell S."/>
            <person name="Bisseling T."/>
            <person name="Choisne N."/>
            <person name="Couloux A."/>
            <person name="Denny R."/>
            <person name="Deshpande S."/>
            <person name="Dai X."/>
            <person name="Doyle J.J."/>
            <person name="Dudez A.M."/>
            <person name="Farmer A.D."/>
            <person name="Fouteau S."/>
            <person name="Franken C."/>
            <person name="Gibelin C."/>
            <person name="Gish J."/>
            <person name="Goldstein S."/>
            <person name="Gonzalez A.J."/>
            <person name="Green P.J."/>
            <person name="Hallab A."/>
            <person name="Hartog M."/>
            <person name="Hua A."/>
            <person name="Humphray S.J."/>
            <person name="Jeong D.H."/>
            <person name="Jing Y."/>
            <person name="Jocker A."/>
            <person name="Kenton S.M."/>
            <person name="Kim D.J."/>
            <person name="Klee K."/>
            <person name="Lai H."/>
            <person name="Lang C."/>
            <person name="Lin S."/>
            <person name="Macmil S.L."/>
            <person name="Magdelenat G."/>
            <person name="Matthews L."/>
            <person name="McCorrison J."/>
            <person name="Monaghan E.L."/>
            <person name="Mun J.H."/>
            <person name="Najar F.Z."/>
            <person name="Nicholson C."/>
            <person name="Noirot C."/>
            <person name="O'Bleness M."/>
            <person name="Paule C.R."/>
            <person name="Poulain J."/>
            <person name="Prion F."/>
            <person name="Qin B."/>
            <person name="Qu C."/>
            <person name="Retzel E.F."/>
            <person name="Riddle C."/>
            <person name="Sallet E."/>
            <person name="Samain S."/>
            <person name="Samson N."/>
            <person name="Sanders I."/>
            <person name="Saurat O."/>
            <person name="Scarpelli C."/>
            <person name="Schiex T."/>
            <person name="Segurens B."/>
            <person name="Severin A.J."/>
            <person name="Sherrier D.J."/>
            <person name="Shi R."/>
            <person name="Sims S."/>
            <person name="Singer S.R."/>
            <person name="Sinharoy S."/>
            <person name="Sterck L."/>
            <person name="Viollet A."/>
            <person name="Wang B.B."/>
            <person name="Wang K."/>
            <person name="Wang M."/>
            <person name="Wang X."/>
            <person name="Warfsmann J."/>
            <person name="Weissenbach J."/>
            <person name="White D.D."/>
            <person name="White J.D."/>
            <person name="Wiley G.B."/>
            <person name="Wincker P."/>
            <person name="Xing Y."/>
            <person name="Yang L."/>
            <person name="Yao Z."/>
            <person name="Ying F."/>
            <person name="Zhai J."/>
            <person name="Zhou L."/>
            <person name="Zuber A."/>
            <person name="Denarie J."/>
            <person name="Dixon R.A."/>
            <person name="May G.D."/>
            <person name="Schwartz D.C."/>
            <person name="Rogers J."/>
            <person name="Quetier F."/>
            <person name="Town C.D."/>
            <person name="Roe B.A."/>
        </authorList>
    </citation>
    <scope>NUCLEOTIDE SEQUENCE [LARGE SCALE GENOMIC DNA]</scope>
    <source>
        <strain evidence="2">A17</strain>
        <strain evidence="3 4">cv. Jemalong A17</strain>
    </source>
</reference>
<reference evidence="3" key="3">
    <citation type="submission" date="2015-04" db="UniProtKB">
        <authorList>
            <consortium name="EnsemblPlants"/>
        </authorList>
    </citation>
    <scope>IDENTIFICATION</scope>
    <source>
        <strain evidence="3">cv. Jemalong A17</strain>
    </source>
</reference>
<dbReference type="PANTHER" id="PTHR45749">
    <property type="match status" value="1"/>
</dbReference>
<protein>
    <submittedName>
        <fullName evidence="2">Transmembrane protein, putative</fullName>
    </submittedName>
</protein>
<gene>
    <name evidence="2" type="ordered locus">MTR_7g099240</name>
</gene>
<dbReference type="Proteomes" id="UP000002051">
    <property type="component" value="Unassembled WGS sequence"/>
</dbReference>
<evidence type="ECO:0000313" key="4">
    <source>
        <dbReference type="Proteomes" id="UP000002051"/>
    </source>
</evidence>
<evidence type="ECO:0000313" key="2">
    <source>
        <dbReference type="EMBL" id="AES81665.1"/>
    </source>
</evidence>
<organism evidence="2 4">
    <name type="scientific">Medicago truncatula</name>
    <name type="common">Barrel medic</name>
    <name type="synonym">Medicago tribuloides</name>
    <dbReference type="NCBI Taxonomy" id="3880"/>
    <lineage>
        <taxon>Eukaryota</taxon>
        <taxon>Viridiplantae</taxon>
        <taxon>Streptophyta</taxon>
        <taxon>Embryophyta</taxon>
        <taxon>Tracheophyta</taxon>
        <taxon>Spermatophyta</taxon>
        <taxon>Magnoliopsida</taxon>
        <taxon>eudicotyledons</taxon>
        <taxon>Gunneridae</taxon>
        <taxon>Pentapetalae</taxon>
        <taxon>rosids</taxon>
        <taxon>fabids</taxon>
        <taxon>Fabales</taxon>
        <taxon>Fabaceae</taxon>
        <taxon>Papilionoideae</taxon>
        <taxon>50 kb inversion clade</taxon>
        <taxon>NPAAA clade</taxon>
        <taxon>Hologalegina</taxon>
        <taxon>IRL clade</taxon>
        <taxon>Trifolieae</taxon>
        <taxon>Medicago</taxon>
    </lineage>
</organism>
<dbReference type="EMBL" id="CM001223">
    <property type="protein sequence ID" value="AES81665.1"/>
    <property type="molecule type" value="Genomic_DNA"/>
</dbReference>
<proteinExistence type="predicted"/>
<dbReference type="EnsemblPlants" id="AES81665">
    <property type="protein sequence ID" value="AES81665"/>
    <property type="gene ID" value="MTR_7g099240"/>
</dbReference>
<evidence type="ECO:0000313" key="3">
    <source>
        <dbReference type="EnsemblPlants" id="AES81665"/>
    </source>
</evidence>